<evidence type="ECO:0000313" key="2">
    <source>
        <dbReference type="Proteomes" id="UP000237000"/>
    </source>
</evidence>
<protein>
    <submittedName>
        <fullName evidence="1">Ribonuclease H-like domain containing protein</fullName>
    </submittedName>
</protein>
<dbReference type="PANTHER" id="PTHR46481:SF11">
    <property type="entry name" value="ZINC FINGER BED DOMAIN-CONTAINING PROTEIN RICESLEEPER 2-LIKE"/>
    <property type="match status" value="1"/>
</dbReference>
<dbReference type="InterPro" id="IPR052035">
    <property type="entry name" value="ZnF_BED_domain_contain"/>
</dbReference>
<keyword evidence="2" id="KW-1185">Reference proteome</keyword>
<name>A0A2P5EN43_TREOI</name>
<dbReference type="InterPro" id="IPR012337">
    <property type="entry name" value="RNaseH-like_sf"/>
</dbReference>
<dbReference type="InParanoid" id="A0A2P5EN43"/>
<organism evidence="1 2">
    <name type="scientific">Trema orientale</name>
    <name type="common">Charcoal tree</name>
    <name type="synonym">Celtis orientalis</name>
    <dbReference type="NCBI Taxonomy" id="63057"/>
    <lineage>
        <taxon>Eukaryota</taxon>
        <taxon>Viridiplantae</taxon>
        <taxon>Streptophyta</taxon>
        <taxon>Embryophyta</taxon>
        <taxon>Tracheophyta</taxon>
        <taxon>Spermatophyta</taxon>
        <taxon>Magnoliopsida</taxon>
        <taxon>eudicotyledons</taxon>
        <taxon>Gunneridae</taxon>
        <taxon>Pentapetalae</taxon>
        <taxon>rosids</taxon>
        <taxon>fabids</taxon>
        <taxon>Rosales</taxon>
        <taxon>Cannabaceae</taxon>
        <taxon>Trema</taxon>
    </lineage>
</organism>
<dbReference type="PANTHER" id="PTHR46481">
    <property type="entry name" value="ZINC FINGER BED DOMAIN-CONTAINING PROTEIN 4"/>
    <property type="match status" value="1"/>
</dbReference>
<sequence length="190" mass="22011">MRFKYVPHPHDAAILSDALGECLIDWNIDNKKSTVTVNNCATNDAMILLLKDKLHSSCFLLDGKLFHMRCCAHILNLIIKDGLSVIGDSVDRIRDSITYWTTLVKRYEKFEETTRMIHVQYIKKLTLNCVTSWNSTYLVLSTALLYKNVFTRCKLRDSRYRGAPSEDDWVMAQSLCDKLVLFYKITKLFS</sequence>
<evidence type="ECO:0000313" key="1">
    <source>
        <dbReference type="EMBL" id="PON86988.1"/>
    </source>
</evidence>
<comment type="caution">
    <text evidence="1">The sequence shown here is derived from an EMBL/GenBank/DDBJ whole genome shotgun (WGS) entry which is preliminary data.</text>
</comment>
<reference evidence="2" key="1">
    <citation type="submission" date="2016-06" db="EMBL/GenBank/DDBJ databases">
        <title>Parallel loss of symbiosis genes in relatives of nitrogen-fixing non-legume Parasponia.</title>
        <authorList>
            <person name="Van Velzen R."/>
            <person name="Holmer R."/>
            <person name="Bu F."/>
            <person name="Rutten L."/>
            <person name="Van Zeijl A."/>
            <person name="Liu W."/>
            <person name="Santuari L."/>
            <person name="Cao Q."/>
            <person name="Sharma T."/>
            <person name="Shen D."/>
            <person name="Roswanjaya Y."/>
            <person name="Wardhani T."/>
            <person name="Kalhor M.S."/>
            <person name="Jansen J."/>
            <person name="Van den Hoogen J."/>
            <person name="Gungor B."/>
            <person name="Hartog M."/>
            <person name="Hontelez J."/>
            <person name="Verver J."/>
            <person name="Yang W.-C."/>
            <person name="Schijlen E."/>
            <person name="Repin R."/>
            <person name="Schilthuizen M."/>
            <person name="Schranz E."/>
            <person name="Heidstra R."/>
            <person name="Miyata K."/>
            <person name="Fedorova E."/>
            <person name="Kohlen W."/>
            <person name="Bisseling T."/>
            <person name="Smit S."/>
            <person name="Geurts R."/>
        </authorList>
    </citation>
    <scope>NUCLEOTIDE SEQUENCE [LARGE SCALE GENOMIC DNA]</scope>
    <source>
        <strain evidence="2">cv. RG33-2</strain>
    </source>
</reference>
<gene>
    <name evidence="1" type="ORF">TorRG33x02_172350</name>
</gene>
<dbReference type="EMBL" id="JXTC01000123">
    <property type="protein sequence ID" value="PON86988.1"/>
    <property type="molecule type" value="Genomic_DNA"/>
</dbReference>
<dbReference type="OrthoDB" id="1165002at2759"/>
<dbReference type="SUPFAM" id="SSF53098">
    <property type="entry name" value="Ribonuclease H-like"/>
    <property type="match status" value="1"/>
</dbReference>
<dbReference type="STRING" id="63057.A0A2P5EN43"/>
<dbReference type="AlphaFoldDB" id="A0A2P5EN43"/>
<proteinExistence type="predicted"/>
<dbReference type="Proteomes" id="UP000237000">
    <property type="component" value="Unassembled WGS sequence"/>
</dbReference>
<accession>A0A2P5EN43</accession>